<feature type="transmembrane region" description="Helical" evidence="12">
    <location>
        <begin position="47"/>
        <end position="66"/>
    </location>
</feature>
<dbReference type="CDD" id="cd11495">
    <property type="entry name" value="SLC5sbd_NIS-like_u3"/>
    <property type="match status" value="1"/>
</dbReference>
<dbReference type="PANTHER" id="PTHR42985:SF40">
    <property type="entry name" value="LD47995P-RELATED"/>
    <property type="match status" value="1"/>
</dbReference>
<keyword evidence="14" id="KW-1185">Reference proteome</keyword>
<feature type="transmembrane region" description="Helical" evidence="12">
    <location>
        <begin position="120"/>
        <end position="143"/>
    </location>
</feature>
<evidence type="ECO:0000256" key="5">
    <source>
        <dbReference type="ARBA" id="ARBA00022692"/>
    </source>
</evidence>
<evidence type="ECO:0000256" key="3">
    <source>
        <dbReference type="ARBA" id="ARBA00022448"/>
    </source>
</evidence>
<feature type="transmembrane region" description="Helical" evidence="12">
    <location>
        <begin position="316"/>
        <end position="340"/>
    </location>
</feature>
<feature type="transmembrane region" description="Helical" evidence="12">
    <location>
        <begin position="155"/>
        <end position="173"/>
    </location>
</feature>
<evidence type="ECO:0000256" key="4">
    <source>
        <dbReference type="ARBA" id="ARBA00022475"/>
    </source>
</evidence>
<feature type="transmembrane region" description="Helical" evidence="12">
    <location>
        <begin position="376"/>
        <end position="400"/>
    </location>
</feature>
<protein>
    <submittedName>
        <fullName evidence="13">Sodium solute symporter family protein</fullName>
    </submittedName>
</protein>
<evidence type="ECO:0000256" key="9">
    <source>
        <dbReference type="ARBA" id="ARBA00023136"/>
    </source>
</evidence>
<feature type="transmembrane region" description="Helical" evidence="12">
    <location>
        <begin position="6"/>
        <end position="26"/>
    </location>
</feature>
<keyword evidence="9 12" id="KW-0472">Membrane</keyword>
<dbReference type="OrthoDB" id="9810181at2"/>
<dbReference type="Gene3D" id="1.20.1730.10">
    <property type="entry name" value="Sodium/glucose cotransporter"/>
    <property type="match status" value="1"/>
</dbReference>
<comment type="similarity">
    <text evidence="2 11">Belongs to the sodium:solute symporter (SSF) (TC 2.A.21) family.</text>
</comment>
<dbReference type="PATRIC" id="fig|1302272.5.peg.2603"/>
<evidence type="ECO:0000256" key="1">
    <source>
        <dbReference type="ARBA" id="ARBA00004651"/>
    </source>
</evidence>
<dbReference type="AlphaFoldDB" id="A0A0R1HPA0"/>
<keyword evidence="3" id="KW-0813">Transport</keyword>
<accession>A0A0R1HPA0</accession>
<reference evidence="13 14" key="1">
    <citation type="journal article" date="2015" name="Genome Announc.">
        <title>Expanding the biotechnology potential of lactobacilli through comparative genomics of 213 strains and associated genera.</title>
        <authorList>
            <person name="Sun Z."/>
            <person name="Harris H.M."/>
            <person name="McCann A."/>
            <person name="Guo C."/>
            <person name="Argimon S."/>
            <person name="Zhang W."/>
            <person name="Yang X."/>
            <person name="Jeffery I.B."/>
            <person name="Cooney J.C."/>
            <person name="Kagawa T.F."/>
            <person name="Liu W."/>
            <person name="Song Y."/>
            <person name="Salvetti E."/>
            <person name="Wrobel A."/>
            <person name="Rasinkangas P."/>
            <person name="Parkhill J."/>
            <person name="Rea M.C."/>
            <person name="O'Sullivan O."/>
            <person name="Ritari J."/>
            <person name="Douillard F.P."/>
            <person name="Paul Ross R."/>
            <person name="Yang R."/>
            <person name="Briner A.E."/>
            <person name="Felis G.E."/>
            <person name="de Vos W.M."/>
            <person name="Barrangou R."/>
            <person name="Klaenhammer T.R."/>
            <person name="Caufield P.W."/>
            <person name="Cui Y."/>
            <person name="Zhang H."/>
            <person name="O'Toole P.W."/>
        </authorList>
    </citation>
    <scope>NUCLEOTIDE SEQUENCE [LARGE SCALE GENOMIC DNA]</scope>
    <source>
        <strain evidence="13 14">JCM 15530</strain>
    </source>
</reference>
<keyword evidence="5 12" id="KW-0812">Transmembrane</keyword>
<keyword evidence="8" id="KW-0406">Ion transport</keyword>
<evidence type="ECO:0000256" key="12">
    <source>
        <dbReference type="SAM" id="Phobius"/>
    </source>
</evidence>
<evidence type="ECO:0000256" key="7">
    <source>
        <dbReference type="ARBA" id="ARBA00023053"/>
    </source>
</evidence>
<feature type="transmembrane region" description="Helical" evidence="12">
    <location>
        <begin position="406"/>
        <end position="427"/>
    </location>
</feature>
<evidence type="ECO:0000256" key="6">
    <source>
        <dbReference type="ARBA" id="ARBA00022989"/>
    </source>
</evidence>
<sequence length="510" mass="55659">MGKQSFGTLNWLVLIVYLIVMLLIGLSFSKKSSKNSQEFFKATESKVPAWAVGFSIFATTLSAITYMSTPEKSFLTDWAYGFGNLAIFLIAPVLIKFYIPFFSKLHVTTAYEYLEFRLNPFLRVFSSILFVLFHIGRIAIVIYLPTVALQSVISINPYLIAALITILCIIYTYHGGMEGVIWSDVIQGILLLVGAVLIISFAVAGTHGGWGSVASDAVEKGKILTKSSFVWSVTKSTVPIILLGQIFNTLYQYTASQDVVQRYTTSTDNKHIAKSIWTNALLSLITIPLFYGMGTVIYSFYNHGGHLPGGFNTSALVPYFVLTEIPAGVAGLIIAAIFAASQATIASSLNSTAACLVTDIQKRFMKDKSDKMSMRITHWSIMICGLFGLLVTLMLIHLHSSDMIDAYLGLFGLFGVPIAGIFALGILSHRANGFGATTGLIVTTAICYAIQLTGTNALFVSVIGFLGAMILGYLFSFLKPGHKKDITGLTFKTINENVDRHTTDVETETL</sequence>
<feature type="transmembrane region" description="Helical" evidence="12">
    <location>
        <begin position="434"/>
        <end position="451"/>
    </location>
</feature>
<feature type="transmembrane region" description="Helical" evidence="12">
    <location>
        <begin position="457"/>
        <end position="478"/>
    </location>
</feature>
<dbReference type="RefSeq" id="WP_056942920.1">
    <property type="nucleotide sequence ID" value="NZ_AZCX01000009.1"/>
</dbReference>
<dbReference type="PROSITE" id="PS50283">
    <property type="entry name" value="NA_SOLUT_SYMP_3"/>
    <property type="match status" value="1"/>
</dbReference>
<proteinExistence type="inferred from homology"/>
<dbReference type="InterPro" id="IPR038377">
    <property type="entry name" value="Na/Glc_symporter_sf"/>
</dbReference>
<keyword evidence="7" id="KW-0915">Sodium</keyword>
<feature type="transmembrane region" description="Helical" evidence="12">
    <location>
        <begin position="78"/>
        <end position="99"/>
    </location>
</feature>
<feature type="transmembrane region" description="Helical" evidence="12">
    <location>
        <begin position="185"/>
        <end position="204"/>
    </location>
</feature>
<dbReference type="PANTHER" id="PTHR42985">
    <property type="entry name" value="SODIUM-COUPLED MONOCARBOXYLATE TRANSPORTER"/>
    <property type="match status" value="1"/>
</dbReference>
<evidence type="ECO:0000256" key="2">
    <source>
        <dbReference type="ARBA" id="ARBA00006434"/>
    </source>
</evidence>
<evidence type="ECO:0000313" key="14">
    <source>
        <dbReference type="Proteomes" id="UP000050911"/>
    </source>
</evidence>
<evidence type="ECO:0000256" key="10">
    <source>
        <dbReference type="ARBA" id="ARBA00023201"/>
    </source>
</evidence>
<dbReference type="Pfam" id="PF00474">
    <property type="entry name" value="SSF"/>
    <property type="match status" value="1"/>
</dbReference>
<evidence type="ECO:0000256" key="11">
    <source>
        <dbReference type="RuleBase" id="RU362091"/>
    </source>
</evidence>
<evidence type="ECO:0000256" key="8">
    <source>
        <dbReference type="ARBA" id="ARBA00023065"/>
    </source>
</evidence>
<dbReference type="STRING" id="1302272.FC96_GL002554"/>
<dbReference type="InterPro" id="IPR051163">
    <property type="entry name" value="Sodium:Solute_Symporter_SSF"/>
</dbReference>
<keyword evidence="6 12" id="KW-1133">Transmembrane helix</keyword>
<gene>
    <name evidence="13" type="ORF">FC96_GL002554</name>
</gene>
<keyword evidence="4" id="KW-1003">Cell membrane</keyword>
<keyword evidence="10" id="KW-0739">Sodium transport</keyword>
<dbReference type="InterPro" id="IPR001734">
    <property type="entry name" value="Na/solute_symporter"/>
</dbReference>
<dbReference type="GO" id="GO:0015293">
    <property type="term" value="F:symporter activity"/>
    <property type="evidence" value="ECO:0007669"/>
    <property type="project" value="TreeGrafter"/>
</dbReference>
<organism evidence="13 14">
    <name type="scientific">Secundilactobacillus kimchicus JCM 15530</name>
    <dbReference type="NCBI Taxonomy" id="1302272"/>
    <lineage>
        <taxon>Bacteria</taxon>
        <taxon>Bacillati</taxon>
        <taxon>Bacillota</taxon>
        <taxon>Bacilli</taxon>
        <taxon>Lactobacillales</taxon>
        <taxon>Lactobacillaceae</taxon>
        <taxon>Secundilactobacillus</taxon>
    </lineage>
</organism>
<dbReference type="GO" id="GO:0006814">
    <property type="term" value="P:sodium ion transport"/>
    <property type="evidence" value="ECO:0007669"/>
    <property type="project" value="UniProtKB-KW"/>
</dbReference>
<name>A0A0R1HPA0_9LACO</name>
<evidence type="ECO:0000313" key="13">
    <source>
        <dbReference type="EMBL" id="KRK47433.1"/>
    </source>
</evidence>
<comment type="subcellular location">
    <subcellularLocation>
        <location evidence="1">Cell membrane</location>
        <topology evidence="1">Multi-pass membrane protein</topology>
    </subcellularLocation>
</comment>
<feature type="transmembrane region" description="Helical" evidence="12">
    <location>
        <begin position="276"/>
        <end position="301"/>
    </location>
</feature>
<comment type="caution">
    <text evidence="13">The sequence shown here is derived from an EMBL/GenBank/DDBJ whole genome shotgun (WGS) entry which is preliminary data.</text>
</comment>
<dbReference type="NCBIfam" id="TIGR00813">
    <property type="entry name" value="sss"/>
    <property type="match status" value="1"/>
</dbReference>
<dbReference type="GO" id="GO:0005886">
    <property type="term" value="C:plasma membrane"/>
    <property type="evidence" value="ECO:0007669"/>
    <property type="project" value="UniProtKB-SubCell"/>
</dbReference>
<dbReference type="Proteomes" id="UP000050911">
    <property type="component" value="Unassembled WGS sequence"/>
</dbReference>
<dbReference type="EMBL" id="AZCX01000009">
    <property type="protein sequence ID" value="KRK47433.1"/>
    <property type="molecule type" value="Genomic_DNA"/>
</dbReference>